<accession>A0A090YUD3</accession>
<gene>
    <name evidence="1" type="primary">cry22Aa</name>
    <name evidence="1" type="ORF">DJ93_4293</name>
</gene>
<dbReference type="EMBL" id="JMQC01000008">
    <property type="protein sequence ID" value="KFN02489.1"/>
    <property type="molecule type" value="Genomic_DNA"/>
</dbReference>
<sequence length="82" mass="8995">MRHDFTLVANIYLGSKSNEADGIAIAFHRGSIWFVGDRGGLGILSAPQGIGFELDTYWIASSDENRFCSKGLALFKELSHAF</sequence>
<organism evidence="1 2">
    <name type="scientific">Bacillus clarus</name>
    <dbReference type="NCBI Taxonomy" id="2338372"/>
    <lineage>
        <taxon>Bacteria</taxon>
        <taxon>Bacillati</taxon>
        <taxon>Bacillota</taxon>
        <taxon>Bacilli</taxon>
        <taxon>Bacillales</taxon>
        <taxon>Bacillaceae</taxon>
        <taxon>Bacillus</taxon>
        <taxon>Bacillus cereus group</taxon>
    </lineage>
</organism>
<proteinExistence type="predicted"/>
<reference evidence="1 2" key="1">
    <citation type="submission" date="2014-04" db="EMBL/GenBank/DDBJ databases">
        <authorList>
            <person name="Bishop-Lilly K.A."/>
            <person name="Broomall S.M."/>
            <person name="Chain P.S."/>
            <person name="Chertkov O."/>
            <person name="Coyne S.R."/>
            <person name="Daligault H.E."/>
            <person name="Davenport K.W."/>
            <person name="Erkkila T."/>
            <person name="Frey K.G."/>
            <person name="Gibbons H.S."/>
            <person name="Gu W."/>
            <person name="Jaissle J."/>
            <person name="Johnson S.L."/>
            <person name="Koroleva G.I."/>
            <person name="Ladner J.T."/>
            <person name="Lo C.-C."/>
            <person name="Minogue T.D."/>
            <person name="Munk C."/>
            <person name="Palacios G.F."/>
            <person name="Redden C.L."/>
            <person name="Rosenzweig C.N."/>
            <person name="Scholz M.B."/>
            <person name="Teshima H."/>
            <person name="Xu Y."/>
        </authorList>
    </citation>
    <scope>NUCLEOTIDE SEQUENCE [LARGE SCALE GENOMIC DNA]</scope>
    <source>
        <strain evidence="1 2">BHP</strain>
    </source>
</reference>
<protein>
    <submittedName>
        <fullName evidence="1">Pesticidal crystal cry22Aa domain protein</fullName>
    </submittedName>
</protein>
<evidence type="ECO:0000313" key="2">
    <source>
        <dbReference type="Proteomes" id="UP000029389"/>
    </source>
</evidence>
<dbReference type="SUPFAM" id="SSF49899">
    <property type="entry name" value="Concanavalin A-like lectins/glucanases"/>
    <property type="match status" value="1"/>
</dbReference>
<dbReference type="AlphaFoldDB" id="A0A090YUD3"/>
<dbReference type="InterPro" id="IPR013320">
    <property type="entry name" value="ConA-like_dom_sf"/>
</dbReference>
<comment type="caution">
    <text evidence="1">The sequence shown here is derived from an EMBL/GenBank/DDBJ whole genome shotgun (WGS) entry which is preliminary data.</text>
</comment>
<evidence type="ECO:0000313" key="1">
    <source>
        <dbReference type="EMBL" id="KFN02489.1"/>
    </source>
</evidence>
<dbReference type="PATRIC" id="fig|1405.8.peg.4415"/>
<dbReference type="Gene3D" id="2.60.120.200">
    <property type="match status" value="1"/>
</dbReference>
<name>A0A090YUD3_9BACI</name>
<dbReference type="Proteomes" id="UP000029389">
    <property type="component" value="Unassembled WGS sequence"/>
</dbReference>